<reference evidence="1 2" key="2">
    <citation type="journal article" date="2022" name="Mol. Ecol. Resour.">
        <title>The genomes of chicory, endive, great burdock and yacon provide insights into Asteraceae paleo-polyploidization history and plant inulin production.</title>
        <authorList>
            <person name="Fan W."/>
            <person name="Wang S."/>
            <person name="Wang H."/>
            <person name="Wang A."/>
            <person name="Jiang F."/>
            <person name="Liu H."/>
            <person name="Zhao H."/>
            <person name="Xu D."/>
            <person name="Zhang Y."/>
        </authorList>
    </citation>
    <scope>NUCLEOTIDE SEQUENCE [LARGE SCALE GENOMIC DNA]</scope>
    <source>
        <strain evidence="2">cv. Niubang</strain>
    </source>
</reference>
<dbReference type="Proteomes" id="UP001055879">
    <property type="component" value="Linkage Group LG07"/>
</dbReference>
<gene>
    <name evidence="1" type="ORF">L6452_23213</name>
</gene>
<sequence>MLTLLIAGHDTTIVALTWLIKFLEENPAALDRLREEHTEIQSKRKAGSSLTWSEVNNMPSNSEVRTHFVPAYNVRQL</sequence>
<comment type="caution">
    <text evidence="1">The sequence shown here is derived from an EMBL/GenBank/DDBJ whole genome shotgun (WGS) entry which is preliminary data.</text>
</comment>
<accession>A0ACB9B2F9</accession>
<keyword evidence="2" id="KW-1185">Reference proteome</keyword>
<protein>
    <submittedName>
        <fullName evidence="1">Uncharacterized protein</fullName>
    </submittedName>
</protein>
<evidence type="ECO:0000313" key="1">
    <source>
        <dbReference type="EMBL" id="KAI3716115.1"/>
    </source>
</evidence>
<name>A0ACB9B2F9_ARCLA</name>
<proteinExistence type="predicted"/>
<dbReference type="EMBL" id="CM042053">
    <property type="protein sequence ID" value="KAI3716115.1"/>
    <property type="molecule type" value="Genomic_DNA"/>
</dbReference>
<evidence type="ECO:0000313" key="2">
    <source>
        <dbReference type="Proteomes" id="UP001055879"/>
    </source>
</evidence>
<organism evidence="1 2">
    <name type="scientific">Arctium lappa</name>
    <name type="common">Greater burdock</name>
    <name type="synonym">Lappa major</name>
    <dbReference type="NCBI Taxonomy" id="4217"/>
    <lineage>
        <taxon>Eukaryota</taxon>
        <taxon>Viridiplantae</taxon>
        <taxon>Streptophyta</taxon>
        <taxon>Embryophyta</taxon>
        <taxon>Tracheophyta</taxon>
        <taxon>Spermatophyta</taxon>
        <taxon>Magnoliopsida</taxon>
        <taxon>eudicotyledons</taxon>
        <taxon>Gunneridae</taxon>
        <taxon>Pentapetalae</taxon>
        <taxon>asterids</taxon>
        <taxon>campanulids</taxon>
        <taxon>Asterales</taxon>
        <taxon>Asteraceae</taxon>
        <taxon>Carduoideae</taxon>
        <taxon>Cardueae</taxon>
        <taxon>Arctiinae</taxon>
        <taxon>Arctium</taxon>
    </lineage>
</organism>
<reference evidence="2" key="1">
    <citation type="journal article" date="2022" name="Mol. Ecol. Resour.">
        <title>The genomes of chicory, endive, great burdock and yacon provide insights into Asteraceae palaeo-polyploidization history and plant inulin production.</title>
        <authorList>
            <person name="Fan W."/>
            <person name="Wang S."/>
            <person name="Wang H."/>
            <person name="Wang A."/>
            <person name="Jiang F."/>
            <person name="Liu H."/>
            <person name="Zhao H."/>
            <person name="Xu D."/>
            <person name="Zhang Y."/>
        </authorList>
    </citation>
    <scope>NUCLEOTIDE SEQUENCE [LARGE SCALE GENOMIC DNA]</scope>
    <source>
        <strain evidence="2">cv. Niubang</strain>
    </source>
</reference>